<accession>X6N6Z3</accession>
<sequence length="123" mass="13880">MAEMFIQYLTHAVQNKSNAVSAECKKYMETLQMDGVKKDEFVLCALDCGAGWDVASRDSIASQIDIIGDFKTMPKACLLFLRLHQRYYRLLTTAESEDNKDTANDIRPVDASVPPMYGDKFKS</sequence>
<feature type="compositionally biased region" description="Basic and acidic residues" evidence="1">
    <location>
        <begin position="97"/>
        <end position="108"/>
    </location>
</feature>
<evidence type="ECO:0000256" key="1">
    <source>
        <dbReference type="SAM" id="MobiDB-lite"/>
    </source>
</evidence>
<feature type="region of interest" description="Disordered" evidence="1">
    <location>
        <begin position="96"/>
        <end position="123"/>
    </location>
</feature>
<comment type="caution">
    <text evidence="2">The sequence shown here is derived from an EMBL/GenBank/DDBJ whole genome shotgun (WGS) entry which is preliminary data.</text>
</comment>
<dbReference type="EMBL" id="ASPP01011554">
    <property type="protein sequence ID" value="ETO21514.1"/>
    <property type="molecule type" value="Genomic_DNA"/>
</dbReference>
<keyword evidence="3" id="KW-1185">Reference proteome</keyword>
<dbReference type="Proteomes" id="UP000023152">
    <property type="component" value="Unassembled WGS sequence"/>
</dbReference>
<dbReference type="AlphaFoldDB" id="X6N6Z3"/>
<protein>
    <submittedName>
        <fullName evidence="2">Uncharacterized protein</fullName>
    </submittedName>
</protein>
<gene>
    <name evidence="2" type="ORF">RFI_15690</name>
</gene>
<proteinExistence type="predicted"/>
<name>X6N6Z3_RETFI</name>
<reference evidence="2 3" key="1">
    <citation type="journal article" date="2013" name="Curr. Biol.">
        <title>The Genome of the Foraminiferan Reticulomyxa filosa.</title>
        <authorList>
            <person name="Glockner G."/>
            <person name="Hulsmann N."/>
            <person name="Schleicher M."/>
            <person name="Noegel A.A."/>
            <person name="Eichinger L."/>
            <person name="Gallinger C."/>
            <person name="Pawlowski J."/>
            <person name="Sierra R."/>
            <person name="Euteneuer U."/>
            <person name="Pillet L."/>
            <person name="Moustafa A."/>
            <person name="Platzer M."/>
            <person name="Groth M."/>
            <person name="Szafranski K."/>
            <person name="Schliwa M."/>
        </authorList>
    </citation>
    <scope>NUCLEOTIDE SEQUENCE [LARGE SCALE GENOMIC DNA]</scope>
</reference>
<evidence type="ECO:0000313" key="2">
    <source>
        <dbReference type="EMBL" id="ETO21514.1"/>
    </source>
</evidence>
<evidence type="ECO:0000313" key="3">
    <source>
        <dbReference type="Proteomes" id="UP000023152"/>
    </source>
</evidence>
<organism evidence="2 3">
    <name type="scientific">Reticulomyxa filosa</name>
    <dbReference type="NCBI Taxonomy" id="46433"/>
    <lineage>
        <taxon>Eukaryota</taxon>
        <taxon>Sar</taxon>
        <taxon>Rhizaria</taxon>
        <taxon>Retaria</taxon>
        <taxon>Foraminifera</taxon>
        <taxon>Monothalamids</taxon>
        <taxon>Reticulomyxidae</taxon>
        <taxon>Reticulomyxa</taxon>
    </lineage>
</organism>